<name>A0A6P9F5D0_JUGRE</name>
<dbReference type="CDD" id="cd00303">
    <property type="entry name" value="retropepsin_like"/>
    <property type="match status" value="1"/>
</dbReference>
<gene>
    <name evidence="3" type="primary">LOC108985606</name>
</gene>
<dbReference type="InParanoid" id="A0A6P9F5D0"/>
<dbReference type="PANTHER" id="PTHR33067:SF32">
    <property type="entry name" value="ASPARTIC PEPTIDASE DDI1-TYPE DOMAIN-CONTAINING PROTEIN"/>
    <property type="match status" value="1"/>
</dbReference>
<dbReference type="AlphaFoldDB" id="A0A6P9F5D0"/>
<dbReference type="Proteomes" id="UP000235220">
    <property type="component" value="Chromosome 10"/>
</dbReference>
<organism evidence="2 3">
    <name type="scientific">Juglans regia</name>
    <name type="common">English walnut</name>
    <dbReference type="NCBI Taxonomy" id="51240"/>
    <lineage>
        <taxon>Eukaryota</taxon>
        <taxon>Viridiplantae</taxon>
        <taxon>Streptophyta</taxon>
        <taxon>Embryophyta</taxon>
        <taxon>Tracheophyta</taxon>
        <taxon>Spermatophyta</taxon>
        <taxon>Magnoliopsida</taxon>
        <taxon>eudicotyledons</taxon>
        <taxon>Gunneridae</taxon>
        <taxon>Pentapetalae</taxon>
        <taxon>rosids</taxon>
        <taxon>fabids</taxon>
        <taxon>Fagales</taxon>
        <taxon>Juglandaceae</taxon>
        <taxon>Juglans</taxon>
    </lineage>
</organism>
<evidence type="ECO:0000313" key="3">
    <source>
        <dbReference type="RefSeq" id="XP_035551103.1"/>
    </source>
</evidence>
<accession>A0A6P9F5D0</accession>
<proteinExistence type="predicted"/>
<dbReference type="GeneID" id="108985606"/>
<dbReference type="PANTHER" id="PTHR33067">
    <property type="entry name" value="RNA-DIRECTED DNA POLYMERASE-RELATED"/>
    <property type="match status" value="1"/>
</dbReference>
<dbReference type="Gene3D" id="2.40.70.10">
    <property type="entry name" value="Acid Proteases"/>
    <property type="match status" value="1"/>
</dbReference>
<dbReference type="KEGG" id="jre:108985606"/>
<keyword evidence="2" id="KW-1185">Reference proteome</keyword>
<reference evidence="3" key="1">
    <citation type="submission" date="2025-08" db="UniProtKB">
        <authorList>
            <consortium name="RefSeq"/>
        </authorList>
    </citation>
    <scope>IDENTIFICATION</scope>
    <source>
        <tissue evidence="3">Leaves</tissue>
    </source>
</reference>
<sequence>MVSKPFSRPYSNTYNAGWRNHPNFSWRGEHNNVPVAPIVGPANFAAYGAHPGPSYVPHPSQSSQFSTQPAQTPKKGLEDTVQQLSVTLQQFMQGQATLNNQNLLAITDIRISLTRLTTSLSTQEKGTFPAQSQPNPQGQHHQVQVRINIPLLDVIQQIPTYAKFLKDLCTVKRRLNVHKKDFLTEQVSAIIQSNTPHKYKDPGAPTIACVIGNSKIGHALLDLGSSVNLLPYTVYEQLGLGELKSTPIILQLADRSIKMPRGIVEDVLVQVDKFYYHVDFVVLDMKLSTPSTFQAPVILGTGHGVLWQPKFDELPPLTAPIKPSSDVIPDLDLKPLSAGFK</sequence>
<feature type="region of interest" description="Disordered" evidence="1">
    <location>
        <begin position="50"/>
        <end position="74"/>
    </location>
</feature>
<dbReference type="OrthoDB" id="778454at2759"/>
<feature type="compositionally biased region" description="Polar residues" evidence="1">
    <location>
        <begin position="59"/>
        <end position="71"/>
    </location>
</feature>
<protein>
    <submittedName>
        <fullName evidence="3">Uncharacterized protein LOC108985606</fullName>
    </submittedName>
</protein>
<dbReference type="RefSeq" id="XP_035551103.1">
    <property type="nucleotide sequence ID" value="XM_035695210.1"/>
</dbReference>
<evidence type="ECO:0000313" key="2">
    <source>
        <dbReference type="Proteomes" id="UP000235220"/>
    </source>
</evidence>
<evidence type="ECO:0000256" key="1">
    <source>
        <dbReference type="SAM" id="MobiDB-lite"/>
    </source>
</evidence>
<dbReference type="InterPro" id="IPR021109">
    <property type="entry name" value="Peptidase_aspartic_dom_sf"/>
</dbReference>